<evidence type="ECO:0000256" key="6">
    <source>
        <dbReference type="ARBA" id="ARBA00023295"/>
    </source>
</evidence>
<dbReference type="InterPro" id="IPR017853">
    <property type="entry name" value="GH"/>
</dbReference>
<dbReference type="SMART" id="SM01217">
    <property type="entry name" value="Fn3_like"/>
    <property type="match status" value="1"/>
</dbReference>
<comment type="caution">
    <text evidence="10">The sequence shown here is derived from an EMBL/GenBank/DDBJ whole genome shotgun (WGS) entry which is preliminary data.</text>
</comment>
<keyword evidence="6" id="KW-0326">Glycosidase</keyword>
<dbReference type="GO" id="GO:0045493">
    <property type="term" value="P:xylan catabolic process"/>
    <property type="evidence" value="ECO:0007669"/>
    <property type="project" value="InterPro"/>
</dbReference>
<dbReference type="PANTHER" id="PTHR42721:SF1">
    <property type="entry name" value="BETA-D-XYLOSIDASE 6-RELATED"/>
    <property type="match status" value="1"/>
</dbReference>
<evidence type="ECO:0000256" key="8">
    <source>
        <dbReference type="SAM" id="SignalP"/>
    </source>
</evidence>
<dbReference type="FunFam" id="3.20.20.300:FF:000004">
    <property type="entry name" value="probable beta-D-xylosidase 7"/>
    <property type="match status" value="1"/>
</dbReference>
<organism evidence="10 11">
    <name type="scientific">Cuscuta australis</name>
    <dbReference type="NCBI Taxonomy" id="267555"/>
    <lineage>
        <taxon>Eukaryota</taxon>
        <taxon>Viridiplantae</taxon>
        <taxon>Streptophyta</taxon>
        <taxon>Embryophyta</taxon>
        <taxon>Tracheophyta</taxon>
        <taxon>Spermatophyta</taxon>
        <taxon>Magnoliopsida</taxon>
        <taxon>eudicotyledons</taxon>
        <taxon>Gunneridae</taxon>
        <taxon>Pentapetalae</taxon>
        <taxon>asterids</taxon>
        <taxon>lamiids</taxon>
        <taxon>Solanales</taxon>
        <taxon>Convolvulaceae</taxon>
        <taxon>Cuscuteae</taxon>
        <taxon>Cuscuta</taxon>
        <taxon>Cuscuta subgen. Grammica</taxon>
        <taxon>Cuscuta sect. Cleistogrammica</taxon>
    </lineage>
</organism>
<dbReference type="SUPFAM" id="SSF52279">
    <property type="entry name" value="Beta-D-glucan exohydrolase, C-terminal domain"/>
    <property type="match status" value="1"/>
</dbReference>
<comment type="subcellular location">
    <subcellularLocation>
        <location evidence="1">Secreted</location>
    </subcellularLocation>
</comment>
<dbReference type="Proteomes" id="UP000249390">
    <property type="component" value="Unassembled WGS sequence"/>
</dbReference>
<evidence type="ECO:0000256" key="7">
    <source>
        <dbReference type="SAM" id="MobiDB-lite"/>
    </source>
</evidence>
<evidence type="ECO:0000313" key="11">
    <source>
        <dbReference type="Proteomes" id="UP000249390"/>
    </source>
</evidence>
<keyword evidence="11" id="KW-1185">Reference proteome</keyword>
<evidence type="ECO:0000256" key="2">
    <source>
        <dbReference type="ARBA" id="ARBA00022525"/>
    </source>
</evidence>
<evidence type="ECO:0000259" key="9">
    <source>
        <dbReference type="SMART" id="SM01217"/>
    </source>
</evidence>
<keyword evidence="4" id="KW-0378">Hydrolase</keyword>
<feature type="region of interest" description="Disordered" evidence="7">
    <location>
        <begin position="195"/>
        <end position="216"/>
    </location>
</feature>
<evidence type="ECO:0000256" key="5">
    <source>
        <dbReference type="ARBA" id="ARBA00023180"/>
    </source>
</evidence>
<dbReference type="Gene3D" id="3.40.50.1700">
    <property type="entry name" value="Glycoside hydrolase family 3 C-terminal domain"/>
    <property type="match status" value="1"/>
</dbReference>
<evidence type="ECO:0000256" key="3">
    <source>
        <dbReference type="ARBA" id="ARBA00022729"/>
    </source>
</evidence>
<keyword evidence="5" id="KW-0325">Glycoprotein</keyword>
<evidence type="ECO:0000256" key="4">
    <source>
        <dbReference type="ARBA" id="ARBA00022801"/>
    </source>
</evidence>
<dbReference type="GO" id="GO:0031222">
    <property type="term" value="P:arabinan catabolic process"/>
    <property type="evidence" value="ECO:0007669"/>
    <property type="project" value="TreeGrafter"/>
</dbReference>
<dbReference type="SUPFAM" id="SSF51445">
    <property type="entry name" value="(Trans)glycosidases"/>
    <property type="match status" value="1"/>
</dbReference>
<keyword evidence="3 8" id="KW-0732">Signal</keyword>
<dbReference type="Pfam" id="PF01915">
    <property type="entry name" value="Glyco_hydro_3_C"/>
    <property type="match status" value="1"/>
</dbReference>
<proteinExistence type="predicted"/>
<name>A0A328DND1_9ASTE</name>
<protein>
    <recommendedName>
        <fullName evidence="9">Fibronectin type III-like domain-containing protein</fullName>
    </recommendedName>
</protein>
<dbReference type="AlphaFoldDB" id="A0A328DND1"/>
<dbReference type="InterPro" id="IPR013783">
    <property type="entry name" value="Ig-like_fold"/>
</dbReference>
<sequence length="799" mass="88186">MKFRTLLFVFIIILAFLAQSSYPAAPYWKPQLPCQPPHHDSYAFCNTSLGIPARVHSLLSFLTLDDKIQRLSNNNSAIPRLGIPAYEWWSESLHGVATNGPGVTFDGAVKSATVFPQVILAASTFNRTLWRSIAAATAVEALAMYNSGQAGLTFWAPNVNVFVDPRWGRGQETPGEDPMVVSDYAVEYVRGFQGLRNSKGKNGEEHSHGGNGEEDKGDGRLMLSACCKHLTAYNLEKWHDFARYNFNAVVTRQDMEDTYQPPFQSCIQKGSASCLMCAYNSVNGIPACANKVLLEKARTDWGFKGYVASDCDAVATIYEYQHHVKTPEEAVAIALKAGVDINCGTYMLRHMKSALKDGLVVKNDLDRAIFNLFSVQFRLGLFDGSAGRRQFSMFGPQDVCSSEHRRLTLDAARQGIVLLKNEQKFLPLDKTRVSSLAVIGPMANTSSLGGDYTGVPCSLKSILDGFREYIQNMFYATGCFDIVCNSTEGFAQAVSVAKQADYVIVVAGLDLSQETEDRDRHSLLLPGNQMTLINKVASACKKPLVLVLTGGGPLDISFAKDDPRISGVLWIGYPGEEGSKALSEIIFGDHNPAGRLPVTWYPESFSNVPMNDMSMRAVPSRGYPGRTYRFYTGDTVYKFGHGLSYTNFTLEFLSAPSRLRLSTRSSVTKFRSILNLRGNEPQFVLVDEVLNCELLSFSVKISLTNDGGMDGSCVVMLFSRVLSRVIEGAPQKQLIGFDRVHVSANETAETSIFINPCEHLSFGNEEGKRILPLGDHTLILEGIEHVISIEYDMIKKKCW</sequence>
<dbReference type="GO" id="GO:0046556">
    <property type="term" value="F:alpha-L-arabinofuranosidase activity"/>
    <property type="evidence" value="ECO:0007669"/>
    <property type="project" value="TreeGrafter"/>
</dbReference>
<feature type="domain" description="Fibronectin type III-like" evidence="9">
    <location>
        <begin position="713"/>
        <end position="785"/>
    </location>
</feature>
<dbReference type="InterPro" id="IPR036881">
    <property type="entry name" value="Glyco_hydro_3_C_sf"/>
</dbReference>
<dbReference type="Gene3D" id="3.20.20.300">
    <property type="entry name" value="Glycoside hydrolase, family 3, N-terminal domain"/>
    <property type="match status" value="1"/>
</dbReference>
<gene>
    <name evidence="10" type="ORF">DM860_016025</name>
</gene>
<dbReference type="Pfam" id="PF00933">
    <property type="entry name" value="Glyco_hydro_3"/>
    <property type="match status" value="1"/>
</dbReference>
<accession>A0A328DND1</accession>
<dbReference type="InterPro" id="IPR044993">
    <property type="entry name" value="BXL"/>
</dbReference>
<dbReference type="InterPro" id="IPR002772">
    <property type="entry name" value="Glyco_hydro_3_C"/>
</dbReference>
<keyword evidence="2" id="KW-0964">Secreted</keyword>
<dbReference type="EMBL" id="NQVE01000131">
    <property type="protein sequence ID" value="RAL45533.1"/>
    <property type="molecule type" value="Genomic_DNA"/>
</dbReference>
<dbReference type="Gene3D" id="2.60.40.10">
    <property type="entry name" value="Immunoglobulins"/>
    <property type="match status" value="1"/>
</dbReference>
<dbReference type="InterPro" id="IPR026891">
    <property type="entry name" value="Fn3-like"/>
</dbReference>
<reference evidence="10 11" key="1">
    <citation type="submission" date="2018-06" db="EMBL/GenBank/DDBJ databases">
        <title>The Genome of Cuscuta australis (Dodder) Provides Insight into the Evolution of Plant Parasitism.</title>
        <authorList>
            <person name="Liu H."/>
        </authorList>
    </citation>
    <scope>NUCLEOTIDE SEQUENCE [LARGE SCALE GENOMIC DNA]</scope>
    <source>
        <strain evidence="11">cv. Yunnan</strain>
        <tissue evidence="10">Vines</tissue>
    </source>
</reference>
<dbReference type="FunFam" id="3.40.50.1700:FF:000001">
    <property type="entry name" value="probable beta-D-xylosidase 2"/>
    <property type="match status" value="1"/>
</dbReference>
<feature type="compositionally biased region" description="Basic and acidic residues" evidence="7">
    <location>
        <begin position="201"/>
        <end position="216"/>
    </location>
</feature>
<dbReference type="Pfam" id="PF14310">
    <property type="entry name" value="Fn3-like"/>
    <property type="match status" value="1"/>
</dbReference>
<dbReference type="InterPro" id="IPR036962">
    <property type="entry name" value="Glyco_hydro_3_N_sf"/>
</dbReference>
<dbReference type="PANTHER" id="PTHR42721">
    <property type="entry name" value="SUGAR HYDROLASE-RELATED"/>
    <property type="match status" value="1"/>
</dbReference>
<evidence type="ECO:0000256" key="1">
    <source>
        <dbReference type="ARBA" id="ARBA00004613"/>
    </source>
</evidence>
<dbReference type="GO" id="GO:0005576">
    <property type="term" value="C:extracellular region"/>
    <property type="evidence" value="ECO:0007669"/>
    <property type="project" value="UniProtKB-SubCell"/>
</dbReference>
<feature type="signal peptide" evidence="8">
    <location>
        <begin position="1"/>
        <end position="20"/>
    </location>
</feature>
<dbReference type="GO" id="GO:0009044">
    <property type="term" value="F:xylan 1,4-beta-xylosidase activity"/>
    <property type="evidence" value="ECO:0007669"/>
    <property type="project" value="InterPro"/>
</dbReference>
<feature type="chain" id="PRO_5016253004" description="Fibronectin type III-like domain-containing protein" evidence="8">
    <location>
        <begin position="21"/>
        <end position="799"/>
    </location>
</feature>
<evidence type="ECO:0000313" key="10">
    <source>
        <dbReference type="EMBL" id="RAL45533.1"/>
    </source>
</evidence>
<dbReference type="InterPro" id="IPR001764">
    <property type="entry name" value="Glyco_hydro_3_N"/>
</dbReference>